<reference evidence="2 3" key="1">
    <citation type="submission" date="2021-03" db="EMBL/GenBank/DDBJ databases">
        <title>Haloterrigena longa sp. nov. and Haloterrigena limicola sp. nov., extremely halophilic archaea isolated from a salt lake.</title>
        <authorList>
            <person name="Henglin C."/>
        </authorList>
    </citation>
    <scope>NUCLEOTIDE SEQUENCE [LARGE SCALE GENOMIC DNA]</scope>
    <source>
        <strain evidence="2 3">KZCA68</strain>
    </source>
</reference>
<dbReference type="EMBL" id="CP071462">
    <property type="protein sequence ID" value="QSW97756.1"/>
    <property type="molecule type" value="Genomic_DNA"/>
</dbReference>
<dbReference type="AlphaFoldDB" id="A0A8A2V9P9"/>
<feature type="transmembrane region" description="Helical" evidence="1">
    <location>
        <begin position="219"/>
        <end position="240"/>
    </location>
</feature>
<name>A0A8A2V9P9_9EURY</name>
<keyword evidence="1" id="KW-1133">Transmembrane helix</keyword>
<dbReference type="KEGG" id="hakz:J0X25_10015"/>
<feature type="transmembrane region" description="Helical" evidence="1">
    <location>
        <begin position="187"/>
        <end position="207"/>
    </location>
</feature>
<organism evidence="2 3">
    <name type="scientific">Haloterrigena alkaliphila</name>
    <dbReference type="NCBI Taxonomy" id="2816475"/>
    <lineage>
        <taxon>Archaea</taxon>
        <taxon>Methanobacteriati</taxon>
        <taxon>Methanobacteriota</taxon>
        <taxon>Stenosarchaea group</taxon>
        <taxon>Halobacteria</taxon>
        <taxon>Halobacteriales</taxon>
        <taxon>Natrialbaceae</taxon>
        <taxon>Haloterrigena</taxon>
    </lineage>
</organism>
<gene>
    <name evidence="2" type="ORF">J0X25_10015</name>
</gene>
<feature type="transmembrane region" description="Helical" evidence="1">
    <location>
        <begin position="21"/>
        <end position="49"/>
    </location>
</feature>
<evidence type="ECO:0000313" key="2">
    <source>
        <dbReference type="EMBL" id="QSW97756.1"/>
    </source>
</evidence>
<dbReference type="GeneID" id="63187642"/>
<dbReference type="Proteomes" id="UP000663203">
    <property type="component" value="Chromosome"/>
</dbReference>
<dbReference type="RefSeq" id="WP_207287362.1">
    <property type="nucleotide sequence ID" value="NZ_CP071462.1"/>
</dbReference>
<keyword evidence="1" id="KW-0472">Membrane</keyword>
<evidence type="ECO:0000313" key="3">
    <source>
        <dbReference type="Proteomes" id="UP000663203"/>
    </source>
</evidence>
<keyword evidence="3" id="KW-1185">Reference proteome</keyword>
<feature type="transmembrane region" description="Helical" evidence="1">
    <location>
        <begin position="261"/>
        <end position="285"/>
    </location>
</feature>
<keyword evidence="1" id="KW-0812">Transmembrane</keyword>
<sequence length="286" mass="29171">MTDRTTWTVDHRGLARFPLRVAVTLVGMPWSVLLAFFVVAPLAVTGIVVAVGQPALRFAAVAWVVAILFVWFTSAGAARTEYALDPDARRLEIEQVGVETDHPLLSALGATPTIDLERVDSVGAISLPGTTVVTVSSPGVNLSEPTAFEVHDADRERVRAALEAAGLALPTGADGTLADRRSQYARGAVIVVGLGVTVVGPGFALGYHAIRGPLASDLGAIGLALAGLIGATAASRLASVPSSDEADGLGAGILIRAKRRLVVLVGVAAGMGAYLGAVVGLASLVS</sequence>
<feature type="transmembrane region" description="Helical" evidence="1">
    <location>
        <begin position="55"/>
        <end position="72"/>
    </location>
</feature>
<accession>A0A8A2V9P9</accession>
<protein>
    <submittedName>
        <fullName evidence="2">Uncharacterized protein</fullName>
    </submittedName>
</protein>
<evidence type="ECO:0000256" key="1">
    <source>
        <dbReference type="SAM" id="Phobius"/>
    </source>
</evidence>
<proteinExistence type="predicted"/>